<name>A0A9D1KCD4_9FIRM</name>
<gene>
    <name evidence="1" type="ORF">IAB59_01950</name>
</gene>
<reference evidence="1" key="2">
    <citation type="journal article" date="2021" name="PeerJ">
        <title>Extensive microbial diversity within the chicken gut microbiome revealed by metagenomics and culture.</title>
        <authorList>
            <person name="Gilroy R."/>
            <person name="Ravi A."/>
            <person name="Getino M."/>
            <person name="Pursley I."/>
            <person name="Horton D.L."/>
            <person name="Alikhan N.F."/>
            <person name="Baker D."/>
            <person name="Gharbi K."/>
            <person name="Hall N."/>
            <person name="Watson M."/>
            <person name="Adriaenssens E.M."/>
            <person name="Foster-Nyarko E."/>
            <person name="Jarju S."/>
            <person name="Secka A."/>
            <person name="Antonio M."/>
            <person name="Oren A."/>
            <person name="Chaudhuri R.R."/>
            <person name="La Ragione R."/>
            <person name="Hildebrand F."/>
            <person name="Pallen M.J."/>
        </authorList>
    </citation>
    <scope>NUCLEOTIDE SEQUENCE</scope>
    <source>
        <strain evidence="1">CHK195-26880</strain>
    </source>
</reference>
<sequence length="222" mass="25548">ENDKYTLKYDSDSGIDIEYYSDEDILEYSKVQDFTKEIKSIMEHIKALSDVKSVTLYDNEKELIEIYKLFYKENPDFSSKDIKVKVQTMMSILAEFGITLDCDYSFDLMGKKMPLSLKLEEMVQKMYPLGVISEVKDNVKLAEEPRKIIGIVGDSVRDAISLEDDMNEALITISKVIHASRYNLSSDVDISEIAEFTNRSVDDVEVSVQLVKRIEHKINKKN</sequence>
<protein>
    <submittedName>
        <fullName evidence="1">Uncharacterized protein</fullName>
    </submittedName>
</protein>
<evidence type="ECO:0000313" key="1">
    <source>
        <dbReference type="EMBL" id="HIT37227.1"/>
    </source>
</evidence>
<dbReference type="EMBL" id="DVKQ01000024">
    <property type="protein sequence ID" value="HIT37227.1"/>
    <property type="molecule type" value="Genomic_DNA"/>
</dbReference>
<comment type="caution">
    <text evidence="1">The sequence shown here is derived from an EMBL/GenBank/DDBJ whole genome shotgun (WGS) entry which is preliminary data.</text>
</comment>
<reference evidence="1" key="1">
    <citation type="submission" date="2020-10" db="EMBL/GenBank/DDBJ databases">
        <authorList>
            <person name="Gilroy R."/>
        </authorList>
    </citation>
    <scope>NUCLEOTIDE SEQUENCE</scope>
    <source>
        <strain evidence="1">CHK195-26880</strain>
    </source>
</reference>
<accession>A0A9D1KCD4</accession>
<evidence type="ECO:0000313" key="2">
    <source>
        <dbReference type="Proteomes" id="UP000886833"/>
    </source>
</evidence>
<feature type="non-terminal residue" evidence="1">
    <location>
        <position position="1"/>
    </location>
</feature>
<organism evidence="1 2">
    <name type="scientific">Candidatus Onthousia faecipullorum</name>
    <dbReference type="NCBI Taxonomy" id="2840887"/>
    <lineage>
        <taxon>Bacteria</taxon>
        <taxon>Bacillati</taxon>
        <taxon>Bacillota</taxon>
        <taxon>Bacilli</taxon>
        <taxon>Candidatus Onthousia</taxon>
    </lineage>
</organism>
<dbReference type="AlphaFoldDB" id="A0A9D1KCD4"/>
<dbReference type="Proteomes" id="UP000886833">
    <property type="component" value="Unassembled WGS sequence"/>
</dbReference>
<proteinExistence type="predicted"/>